<dbReference type="RefSeq" id="XP_065960863.1">
    <property type="nucleotide sequence ID" value="XM_066108871.1"/>
</dbReference>
<dbReference type="AlphaFoldDB" id="A0A834VLK1"/>
<feature type="region of interest" description="Disordered" evidence="1">
    <location>
        <begin position="32"/>
        <end position="52"/>
    </location>
</feature>
<dbReference type="EMBL" id="NQIK02000007">
    <property type="protein sequence ID" value="KAF7568225.1"/>
    <property type="molecule type" value="Genomic_DNA"/>
</dbReference>
<dbReference type="EMBL" id="NQIK02000032">
    <property type="protein sequence ID" value="KAF7564158.1"/>
    <property type="molecule type" value="Genomic_DNA"/>
</dbReference>
<feature type="compositionally biased region" description="Polar residues" evidence="1">
    <location>
        <begin position="40"/>
        <end position="52"/>
    </location>
</feature>
<name>A0A834VLK1_9PLEO</name>
<dbReference type="Proteomes" id="UP000245464">
    <property type="component" value="Chromosome 7"/>
</dbReference>
<organism evidence="4 5">
    <name type="scientific">Pyrenophora tritici-repentis</name>
    <dbReference type="NCBI Taxonomy" id="45151"/>
    <lineage>
        <taxon>Eukaryota</taxon>
        <taxon>Fungi</taxon>
        <taxon>Dikarya</taxon>
        <taxon>Ascomycota</taxon>
        <taxon>Pezizomycotina</taxon>
        <taxon>Dothideomycetes</taxon>
        <taxon>Pleosporomycetidae</taxon>
        <taxon>Pleosporales</taxon>
        <taxon>Pleosporineae</taxon>
        <taxon>Pleosporaceae</taxon>
        <taxon>Pyrenophora</taxon>
    </lineage>
</organism>
<sequence length="52" mass="6003">MNFKYVELMFLATKPTRSRWLKVFRETPIKASGAPLESMRQGSNTTPLMGKR</sequence>
<evidence type="ECO:0000313" key="4">
    <source>
        <dbReference type="EMBL" id="KAF7568225.1"/>
    </source>
</evidence>
<reference evidence="4 5" key="1">
    <citation type="journal article" date="2018" name="BMC Genomics">
        <title>Comparative genomics of the wheat fungal pathogen Pyrenophora tritici-repentis reveals chromosomal variations and genome plasticity.</title>
        <authorList>
            <person name="Moolhuijzen P."/>
            <person name="See P.T."/>
            <person name="Hane J.K."/>
            <person name="Shi G."/>
            <person name="Liu Z."/>
            <person name="Oliver R.P."/>
            <person name="Moffat C.S."/>
        </authorList>
    </citation>
    <scope>NUCLEOTIDE SEQUENCE [LARGE SCALE GENOMIC DNA]</scope>
    <source>
        <strain evidence="4">M4</strain>
    </source>
</reference>
<evidence type="ECO:0000313" key="5">
    <source>
        <dbReference type="Proteomes" id="UP000245464"/>
    </source>
</evidence>
<accession>A0A834VLK1</accession>
<evidence type="ECO:0000256" key="1">
    <source>
        <dbReference type="SAM" id="MobiDB-lite"/>
    </source>
</evidence>
<dbReference type="EMBL" id="NQIK02000019">
    <property type="protein sequence ID" value="KAF7564289.1"/>
    <property type="molecule type" value="Genomic_DNA"/>
</dbReference>
<protein>
    <submittedName>
        <fullName evidence="4">Uncharacterized protein</fullName>
    </submittedName>
</protein>
<proteinExistence type="predicted"/>
<dbReference type="KEGG" id="ptrr:90957405"/>
<dbReference type="GeneID" id="90957405"/>
<comment type="caution">
    <text evidence="4">The sequence shown here is derived from an EMBL/GenBank/DDBJ whole genome shotgun (WGS) entry which is preliminary data.</text>
</comment>
<evidence type="ECO:0000313" key="2">
    <source>
        <dbReference type="EMBL" id="KAF7564158.1"/>
    </source>
</evidence>
<gene>
    <name evidence="4" type="ORF">PtrM4_128380</name>
    <name evidence="3" type="ORF">PtrM4_153120</name>
    <name evidence="2" type="ORF">PtrM4_154330</name>
</gene>
<evidence type="ECO:0000313" key="3">
    <source>
        <dbReference type="EMBL" id="KAF7564289.1"/>
    </source>
</evidence>